<dbReference type="InterPro" id="IPR037401">
    <property type="entry name" value="SnoaL-like"/>
</dbReference>
<evidence type="ECO:0000313" key="2">
    <source>
        <dbReference type="EMBL" id="MCJ2181027.1"/>
    </source>
</evidence>
<comment type="caution">
    <text evidence="2">The sequence shown here is derived from an EMBL/GenBank/DDBJ whole genome shotgun (WGS) entry which is preliminary data.</text>
</comment>
<keyword evidence="3" id="KW-1185">Reference proteome</keyword>
<dbReference type="Proteomes" id="UP001162880">
    <property type="component" value="Unassembled WGS sequence"/>
</dbReference>
<name>A0ABT0B7H1_9SPHN</name>
<proteinExistence type="predicted"/>
<dbReference type="EMBL" id="JALHLE010000054">
    <property type="protein sequence ID" value="MCJ2181027.1"/>
    <property type="molecule type" value="Genomic_DNA"/>
</dbReference>
<organism evidence="2 3">
    <name type="scientific">Novosphingobium album</name>
    <name type="common">ex Hu et al. 2023</name>
    <dbReference type="NCBI Taxonomy" id="2930093"/>
    <lineage>
        <taxon>Bacteria</taxon>
        <taxon>Pseudomonadati</taxon>
        <taxon>Pseudomonadota</taxon>
        <taxon>Alphaproteobacteria</taxon>
        <taxon>Sphingomonadales</taxon>
        <taxon>Sphingomonadaceae</taxon>
        <taxon>Novosphingobium</taxon>
    </lineage>
</organism>
<dbReference type="InterPro" id="IPR032710">
    <property type="entry name" value="NTF2-like_dom_sf"/>
</dbReference>
<sequence length="89" mass="9875">MFDDYSQIVNLVNLYAVATDSHRYELFERIFTHDVHLDVGGGVSIDGLDVLMSGYRDIHAVFSATQHMTSGHTVRIDCDCSPSAPMAQI</sequence>
<feature type="domain" description="SnoaL-like" evidence="1">
    <location>
        <begin position="3"/>
        <end position="78"/>
    </location>
</feature>
<dbReference type="RefSeq" id="WP_243996475.1">
    <property type="nucleotide sequence ID" value="NZ_JALHLE010000054.1"/>
</dbReference>
<gene>
    <name evidence="2" type="ORF">MTR64_20880</name>
</gene>
<dbReference type="Pfam" id="PF13577">
    <property type="entry name" value="SnoaL_4"/>
    <property type="match status" value="1"/>
</dbReference>
<evidence type="ECO:0000259" key="1">
    <source>
        <dbReference type="Pfam" id="PF13577"/>
    </source>
</evidence>
<protein>
    <submittedName>
        <fullName evidence="2">Nuclear transport factor 2 family protein</fullName>
    </submittedName>
</protein>
<dbReference type="Gene3D" id="3.10.450.50">
    <property type="match status" value="1"/>
</dbReference>
<dbReference type="SUPFAM" id="SSF54427">
    <property type="entry name" value="NTF2-like"/>
    <property type="match status" value="1"/>
</dbReference>
<reference evidence="2" key="1">
    <citation type="submission" date="2022-03" db="EMBL/GenBank/DDBJ databases">
        <title>Identification of a novel bacterium isolated from mangrove sediments.</title>
        <authorList>
            <person name="Pan X."/>
        </authorList>
    </citation>
    <scope>NUCLEOTIDE SEQUENCE</scope>
    <source>
        <strain evidence="2">B2580</strain>
    </source>
</reference>
<accession>A0ABT0B7H1</accession>
<evidence type="ECO:0000313" key="3">
    <source>
        <dbReference type="Proteomes" id="UP001162880"/>
    </source>
</evidence>